<evidence type="ECO:0000259" key="3">
    <source>
        <dbReference type="Pfam" id="PF17481"/>
    </source>
</evidence>
<dbReference type="Gene3D" id="3.40.50.11790">
    <property type="match status" value="1"/>
</dbReference>
<dbReference type="Gene3D" id="2.60.40.4290">
    <property type="match status" value="1"/>
</dbReference>
<gene>
    <name evidence="4" type="ORF">OBE_05748</name>
</gene>
<dbReference type="EMBL" id="AJWZ01003949">
    <property type="protein sequence ID" value="EKC66818.1"/>
    <property type="molecule type" value="Genomic_DNA"/>
</dbReference>
<name>K1TAV7_9ZZZZ</name>
<feature type="domain" description="Phage tail sheath protein-like beta-sandwich" evidence="3">
    <location>
        <begin position="42"/>
        <end position="124"/>
    </location>
</feature>
<feature type="non-terminal residue" evidence="4">
    <location>
        <position position="1"/>
    </location>
</feature>
<reference evidence="4" key="1">
    <citation type="journal article" date="2013" name="Environ. Microbiol.">
        <title>Microbiota from the distal guts of lean and obese adolescents exhibit partial functional redundancy besides clear differences in community structure.</title>
        <authorList>
            <person name="Ferrer M."/>
            <person name="Ruiz A."/>
            <person name="Lanza F."/>
            <person name="Haange S.B."/>
            <person name="Oberbach A."/>
            <person name="Till H."/>
            <person name="Bargiela R."/>
            <person name="Campoy C."/>
            <person name="Segura M.T."/>
            <person name="Richter M."/>
            <person name="von Bergen M."/>
            <person name="Seifert J."/>
            <person name="Suarez A."/>
        </authorList>
    </citation>
    <scope>NUCLEOTIDE SEQUENCE</scope>
</reference>
<evidence type="ECO:0000313" key="4">
    <source>
        <dbReference type="EMBL" id="EKC66818.1"/>
    </source>
</evidence>
<dbReference type="Gene3D" id="3.30.1370.220">
    <property type="match status" value="1"/>
</dbReference>
<dbReference type="InterPro" id="IPR035326">
    <property type="entry name" value="Beta_sandwich_Seath"/>
</dbReference>
<sequence>GSPDEHYNKLGYSVYDAGNQFMLMIREALKLAKSVIVYMPKTGTKATGTGGGLTGTARYGGTRGNQFSFSVASNAASGWDVNVYIAGTVVEEFVGITNAAQLTSEYIDFVASSDIEAVAGVALEDATASEASNSDITAFLDKLESITFNTLAFPSTEQSLQTACKSKIVYMRENMGRCVNAVLPNFAGNYEGIINVTNSVILSDATLTVPQVTAWVAAAYASATETQSNTYLKYDGAVAVNGLKTHEESITAINSGEFFLRTLKTARLRLSTTSNSLISFGDGKDSSY</sequence>
<organism evidence="4">
    <name type="scientific">human gut metagenome</name>
    <dbReference type="NCBI Taxonomy" id="408170"/>
    <lineage>
        <taxon>unclassified sequences</taxon>
        <taxon>metagenomes</taxon>
        <taxon>organismal metagenomes</taxon>
    </lineage>
</organism>
<evidence type="ECO:0000256" key="1">
    <source>
        <dbReference type="ARBA" id="ARBA00008005"/>
    </source>
</evidence>
<dbReference type="AlphaFoldDB" id="K1TAV7"/>
<feature type="domain" description="Tail sheath protein subtilisin-like" evidence="2">
    <location>
        <begin position="130"/>
        <end position="262"/>
    </location>
</feature>
<proteinExistence type="inferred from homology"/>
<evidence type="ECO:0000259" key="2">
    <source>
        <dbReference type="Pfam" id="PF04984"/>
    </source>
</evidence>
<protein>
    <submittedName>
        <fullName evidence="4">Uncharacterized protein</fullName>
    </submittedName>
</protein>
<comment type="similarity">
    <text evidence="1">Belongs to the myoviridae tail sheath protein family.</text>
</comment>
<dbReference type="Pfam" id="PF17481">
    <property type="entry name" value="Phage_sheath_domII"/>
    <property type="match status" value="1"/>
</dbReference>
<dbReference type="InterPro" id="IPR035089">
    <property type="entry name" value="Phage_sheath_subtilisin"/>
</dbReference>
<accession>K1TAV7</accession>
<dbReference type="Pfam" id="PF04984">
    <property type="entry name" value="Phage_sheath_1"/>
    <property type="match status" value="1"/>
</dbReference>
<comment type="caution">
    <text evidence="4">The sequence shown here is derived from an EMBL/GenBank/DDBJ whole genome shotgun (WGS) entry which is preliminary data.</text>
</comment>
<feature type="non-terminal residue" evidence="4">
    <location>
        <position position="288"/>
    </location>
</feature>